<dbReference type="KEGG" id="dfe:Dfer_1939"/>
<dbReference type="HOGENOM" id="CLU_010194_1_0_10"/>
<gene>
    <name evidence="1" type="ordered locus">Dfer_1939</name>
</gene>
<name>C6VW32_DYAFD</name>
<evidence type="ECO:0000313" key="2">
    <source>
        <dbReference type="Proteomes" id="UP000002011"/>
    </source>
</evidence>
<accession>C6VW32</accession>
<dbReference type="InterPro" id="IPR036291">
    <property type="entry name" value="NAD(P)-bd_dom_sf"/>
</dbReference>
<dbReference type="Gene3D" id="3.40.50.720">
    <property type="entry name" value="NAD(P)-binding Rossmann-like Domain"/>
    <property type="match status" value="1"/>
</dbReference>
<proteinExistence type="predicted"/>
<protein>
    <submittedName>
        <fullName evidence="1">Short-chain dehydrogenase/reductase SDR</fullName>
    </submittedName>
</protein>
<reference evidence="1 2" key="1">
    <citation type="journal article" date="2009" name="Stand. Genomic Sci.">
        <title>Complete genome sequence of Dyadobacter fermentans type strain (NS114).</title>
        <authorList>
            <person name="Lang E."/>
            <person name="Lapidus A."/>
            <person name="Chertkov O."/>
            <person name="Brettin T."/>
            <person name="Detter J.C."/>
            <person name="Han C."/>
            <person name="Copeland A."/>
            <person name="Glavina Del Rio T."/>
            <person name="Nolan M."/>
            <person name="Chen F."/>
            <person name="Lucas S."/>
            <person name="Tice H."/>
            <person name="Cheng J.F."/>
            <person name="Land M."/>
            <person name="Hauser L."/>
            <person name="Chang Y.J."/>
            <person name="Jeffries C.D."/>
            <person name="Kopitz M."/>
            <person name="Bruce D."/>
            <person name="Goodwin L."/>
            <person name="Pitluck S."/>
            <person name="Ovchinnikova G."/>
            <person name="Pati A."/>
            <person name="Ivanova N."/>
            <person name="Mavrommatis K."/>
            <person name="Chen A."/>
            <person name="Palaniappan K."/>
            <person name="Chain P."/>
            <person name="Bristow J."/>
            <person name="Eisen J.A."/>
            <person name="Markowitz V."/>
            <person name="Hugenholtz P."/>
            <person name="Goker M."/>
            <person name="Rohde M."/>
            <person name="Kyrpides N.C."/>
            <person name="Klenk H.P."/>
        </authorList>
    </citation>
    <scope>NUCLEOTIDE SEQUENCE [LARGE SCALE GENOMIC DNA]</scope>
    <source>
        <strain evidence="2">ATCC 700827 / DSM 18053 / CIP 107007 / KCTC 52180 / NS114</strain>
    </source>
</reference>
<sequence>MVISQSWWEGRSLEGKTAVIVNAWFGPGLATARLFANEGARVIVTASRQNHVNFAIDQIGENATGFACGPMVAGQLAARFRRCCPEGIDILCVFPTRGELAVPGQITAEVREKVMSGVGELFSIVQLALPLMNPNSALILSGPVSALDKNQCFALNDAAYALEKQLIKTQVGRFSDRNIRLNFLSFLDGLDGGNTNNPIRHFGAGKSGEAELIAANAMYLALPECRLNGLQVYMDGHCQTF</sequence>
<organism evidence="1 2">
    <name type="scientific">Dyadobacter fermentans (strain ATCC 700827 / DSM 18053 / CIP 107007 / KCTC 52180 / NS114)</name>
    <dbReference type="NCBI Taxonomy" id="471854"/>
    <lineage>
        <taxon>Bacteria</taxon>
        <taxon>Pseudomonadati</taxon>
        <taxon>Bacteroidota</taxon>
        <taxon>Cytophagia</taxon>
        <taxon>Cytophagales</taxon>
        <taxon>Spirosomataceae</taxon>
        <taxon>Dyadobacter</taxon>
    </lineage>
</organism>
<dbReference type="Proteomes" id="UP000002011">
    <property type="component" value="Chromosome"/>
</dbReference>
<dbReference type="AlphaFoldDB" id="C6VW32"/>
<dbReference type="SUPFAM" id="SSF51735">
    <property type="entry name" value="NAD(P)-binding Rossmann-fold domains"/>
    <property type="match status" value="1"/>
</dbReference>
<keyword evidence="2" id="KW-1185">Reference proteome</keyword>
<dbReference type="EMBL" id="CP001619">
    <property type="protein sequence ID" value="ACT93164.1"/>
    <property type="molecule type" value="Genomic_DNA"/>
</dbReference>
<dbReference type="eggNOG" id="COG1028">
    <property type="taxonomic scope" value="Bacteria"/>
</dbReference>
<evidence type="ECO:0000313" key="1">
    <source>
        <dbReference type="EMBL" id="ACT93164.1"/>
    </source>
</evidence>
<dbReference type="STRING" id="471854.Dfer_1939"/>